<sequence length="181" mass="19948">MTNPFDIKNRFRARLRAADAQKNRVRAKLLQEGTRALAPIIEVLTMMGEVLEEDGIEHGRITCPAPEVDRDDFVGFTATLHSGTDQEHRITVKYGPVLGGRNFIAVTGLGAEYNERLVTATTNVTQSLGRSVGNDVHVEVDRGDDLAEILREMVEDFFAGHAEPPIHTGTTETRGRLALVQ</sequence>
<accession>A0A921DZL6</accession>
<name>A0A921DZL6_9HYPH</name>
<evidence type="ECO:0000313" key="1">
    <source>
        <dbReference type="EMBL" id="HJE22585.1"/>
    </source>
</evidence>
<reference evidence="1" key="1">
    <citation type="journal article" date="2021" name="PeerJ">
        <title>Extensive microbial diversity within the chicken gut microbiome revealed by metagenomics and culture.</title>
        <authorList>
            <person name="Gilroy R."/>
            <person name="Ravi A."/>
            <person name="Getino M."/>
            <person name="Pursley I."/>
            <person name="Horton D.L."/>
            <person name="Alikhan N.F."/>
            <person name="Baker D."/>
            <person name="Gharbi K."/>
            <person name="Hall N."/>
            <person name="Watson M."/>
            <person name="Adriaenssens E.M."/>
            <person name="Foster-Nyarko E."/>
            <person name="Jarju S."/>
            <person name="Secka A."/>
            <person name="Antonio M."/>
            <person name="Oren A."/>
            <person name="Chaudhuri R.R."/>
            <person name="La Ragione R."/>
            <person name="Hildebrand F."/>
            <person name="Pallen M.J."/>
        </authorList>
    </citation>
    <scope>NUCLEOTIDE SEQUENCE</scope>
    <source>
        <strain evidence="1">316</strain>
    </source>
</reference>
<reference evidence="1" key="2">
    <citation type="submission" date="2021-09" db="EMBL/GenBank/DDBJ databases">
        <authorList>
            <person name="Gilroy R."/>
        </authorList>
    </citation>
    <scope>NUCLEOTIDE SEQUENCE</scope>
    <source>
        <strain evidence="1">316</strain>
    </source>
</reference>
<comment type="caution">
    <text evidence="1">The sequence shown here is derived from an EMBL/GenBank/DDBJ whole genome shotgun (WGS) entry which is preliminary data.</text>
</comment>
<dbReference type="Proteomes" id="UP000742631">
    <property type="component" value="Unassembled WGS sequence"/>
</dbReference>
<organism evidence="1 2">
    <name type="scientific">Methylorubrum populi</name>
    <dbReference type="NCBI Taxonomy" id="223967"/>
    <lineage>
        <taxon>Bacteria</taxon>
        <taxon>Pseudomonadati</taxon>
        <taxon>Pseudomonadota</taxon>
        <taxon>Alphaproteobacteria</taxon>
        <taxon>Hyphomicrobiales</taxon>
        <taxon>Methylobacteriaceae</taxon>
        <taxon>Methylorubrum</taxon>
    </lineage>
</organism>
<gene>
    <name evidence="1" type="ORF">K8W01_02835</name>
</gene>
<dbReference type="EMBL" id="DYYG01000010">
    <property type="protein sequence ID" value="HJE22585.1"/>
    <property type="molecule type" value="Genomic_DNA"/>
</dbReference>
<evidence type="ECO:0000313" key="2">
    <source>
        <dbReference type="Proteomes" id="UP000742631"/>
    </source>
</evidence>
<protein>
    <submittedName>
        <fullName evidence="1">Uncharacterized protein</fullName>
    </submittedName>
</protein>
<proteinExistence type="predicted"/>
<dbReference type="AlphaFoldDB" id="A0A921DZL6"/>